<protein>
    <submittedName>
        <fullName evidence="1">Uncharacterized protein</fullName>
    </submittedName>
</protein>
<dbReference type="AlphaFoldDB" id="A0A1S7TZX0"/>
<dbReference type="Proteomes" id="UP000192140">
    <property type="component" value="Unassembled WGS sequence"/>
</dbReference>
<keyword evidence="2" id="KW-1185">Reference proteome</keyword>
<sequence>MCPNISGARHVFACQIQAISAHPSQNEEIPSLGFPSEPFLKIRQETFGNEGGPRPCKHTIYII</sequence>
<organism evidence="1 2">
    <name type="scientific">Agrobacterium deltaense NCPPB 1641</name>
    <dbReference type="NCBI Taxonomy" id="1183425"/>
    <lineage>
        <taxon>Bacteria</taxon>
        <taxon>Pseudomonadati</taxon>
        <taxon>Pseudomonadota</taxon>
        <taxon>Alphaproteobacteria</taxon>
        <taxon>Hyphomicrobiales</taxon>
        <taxon>Rhizobiaceae</taxon>
        <taxon>Rhizobium/Agrobacterium group</taxon>
        <taxon>Agrobacterium</taxon>
    </lineage>
</organism>
<reference evidence="1" key="1">
    <citation type="submission" date="2016-01" db="EMBL/GenBank/DDBJ databases">
        <authorList>
            <person name="Regsiter A."/>
            <person name="william w."/>
        </authorList>
    </citation>
    <scope>NUCLEOTIDE SEQUENCE</scope>
    <source>
        <strain evidence="1">NCPPB 1641</strain>
    </source>
</reference>
<proteinExistence type="predicted"/>
<comment type="caution">
    <text evidence="1">The sequence shown here is derived from an EMBL/GenBank/DDBJ whole genome shotgun (WGS) entry which is preliminary data.</text>
</comment>
<dbReference type="EMBL" id="FCNP01000033">
    <property type="protein sequence ID" value="CVI60144.1"/>
    <property type="molecule type" value="Genomic_DNA"/>
</dbReference>
<evidence type="ECO:0000313" key="1">
    <source>
        <dbReference type="EMBL" id="CVI60144.1"/>
    </source>
</evidence>
<gene>
    <name evidence="1" type="ORF">AGR7A_Lc120818</name>
</gene>
<name>A0A1S7TZX0_9HYPH</name>
<evidence type="ECO:0000313" key="2">
    <source>
        <dbReference type="Proteomes" id="UP000192140"/>
    </source>
</evidence>
<accession>A0A1S7TZX0</accession>